<dbReference type="PROSITE" id="PS00194">
    <property type="entry name" value="THIOREDOXIN_1"/>
    <property type="match status" value="1"/>
</dbReference>
<keyword evidence="6" id="KW-0732">Signal</keyword>
<dbReference type="GO" id="GO:0016491">
    <property type="term" value="F:oxidoreductase activity"/>
    <property type="evidence" value="ECO:0007669"/>
    <property type="project" value="InterPro"/>
</dbReference>
<dbReference type="GO" id="GO:0017004">
    <property type="term" value="P:cytochrome complex assembly"/>
    <property type="evidence" value="ECO:0007669"/>
    <property type="project" value="UniProtKB-KW"/>
</dbReference>
<comment type="caution">
    <text evidence="8">The sequence shown here is derived from an EMBL/GenBank/DDBJ whole genome shotgun (WGS) entry which is preliminary data.</text>
</comment>
<keyword evidence="9" id="KW-1185">Reference proteome</keyword>
<evidence type="ECO:0000256" key="1">
    <source>
        <dbReference type="ARBA" id="ARBA00004196"/>
    </source>
</evidence>
<evidence type="ECO:0000313" key="8">
    <source>
        <dbReference type="EMBL" id="TDU89381.1"/>
    </source>
</evidence>
<proteinExistence type="predicted"/>
<dbReference type="InterPro" id="IPR036249">
    <property type="entry name" value="Thioredoxin-like_sf"/>
</dbReference>
<dbReference type="InterPro" id="IPR000866">
    <property type="entry name" value="AhpC/TSA"/>
</dbReference>
<keyword evidence="5" id="KW-0676">Redox-active center</keyword>
<dbReference type="PANTHER" id="PTHR42852">
    <property type="entry name" value="THIOL:DISULFIDE INTERCHANGE PROTEIN DSBE"/>
    <property type="match status" value="1"/>
</dbReference>
<keyword evidence="3" id="KW-0735">Signal-anchor</keyword>
<dbReference type="PANTHER" id="PTHR42852:SF6">
    <property type="entry name" value="THIOL:DISULFIDE INTERCHANGE PROTEIN DSBE"/>
    <property type="match status" value="1"/>
</dbReference>
<dbReference type="SUPFAM" id="SSF52833">
    <property type="entry name" value="Thioredoxin-like"/>
    <property type="match status" value="1"/>
</dbReference>
<keyword evidence="3" id="KW-0812">Transmembrane</keyword>
<comment type="subcellular location">
    <subcellularLocation>
        <location evidence="1">Cell envelope</location>
    </subcellularLocation>
</comment>
<keyword evidence="8" id="KW-0413">Isomerase</keyword>
<keyword evidence="4" id="KW-1015">Disulfide bond</keyword>
<dbReference type="Gene3D" id="3.40.30.10">
    <property type="entry name" value="Glutaredoxin"/>
    <property type="match status" value="1"/>
</dbReference>
<evidence type="ECO:0000256" key="4">
    <source>
        <dbReference type="ARBA" id="ARBA00023157"/>
    </source>
</evidence>
<dbReference type="Pfam" id="PF00578">
    <property type="entry name" value="AhpC-TSA"/>
    <property type="match status" value="1"/>
</dbReference>
<name>A0A4R7TBG3_9ACTN</name>
<keyword evidence="2" id="KW-0201">Cytochrome c-type biogenesis</keyword>
<evidence type="ECO:0000256" key="6">
    <source>
        <dbReference type="SAM" id="SignalP"/>
    </source>
</evidence>
<evidence type="ECO:0000256" key="5">
    <source>
        <dbReference type="ARBA" id="ARBA00023284"/>
    </source>
</evidence>
<evidence type="ECO:0000256" key="2">
    <source>
        <dbReference type="ARBA" id="ARBA00022748"/>
    </source>
</evidence>
<dbReference type="PROSITE" id="PS51352">
    <property type="entry name" value="THIOREDOXIN_2"/>
    <property type="match status" value="1"/>
</dbReference>
<accession>A0A4R7TBG3</accession>
<protein>
    <submittedName>
        <fullName evidence="8">Thiol-disulfide isomerase/thioredoxin</fullName>
    </submittedName>
</protein>
<dbReference type="InterPro" id="IPR017937">
    <property type="entry name" value="Thioredoxin_CS"/>
</dbReference>
<dbReference type="GO" id="GO:0016853">
    <property type="term" value="F:isomerase activity"/>
    <property type="evidence" value="ECO:0007669"/>
    <property type="project" value="UniProtKB-KW"/>
</dbReference>
<evidence type="ECO:0000313" key="9">
    <source>
        <dbReference type="Proteomes" id="UP000295151"/>
    </source>
</evidence>
<feature type="domain" description="Thioredoxin" evidence="7">
    <location>
        <begin position="61"/>
        <end position="200"/>
    </location>
</feature>
<evidence type="ECO:0000256" key="3">
    <source>
        <dbReference type="ARBA" id="ARBA00022968"/>
    </source>
</evidence>
<dbReference type="GO" id="GO:0030313">
    <property type="term" value="C:cell envelope"/>
    <property type="evidence" value="ECO:0007669"/>
    <property type="project" value="UniProtKB-SubCell"/>
</dbReference>
<gene>
    <name evidence="8" type="ORF">EV138_2946</name>
</gene>
<reference evidence="8 9" key="1">
    <citation type="submission" date="2019-03" db="EMBL/GenBank/DDBJ databases">
        <title>Genomic Encyclopedia of Type Strains, Phase III (KMG-III): the genomes of soil and plant-associated and newly described type strains.</title>
        <authorList>
            <person name="Whitman W."/>
        </authorList>
    </citation>
    <scope>NUCLEOTIDE SEQUENCE [LARGE SCALE GENOMIC DNA]</scope>
    <source>
        <strain evidence="8 9">VKM Ac-2575</strain>
    </source>
</reference>
<dbReference type="EMBL" id="SOCE01000001">
    <property type="protein sequence ID" value="TDU89381.1"/>
    <property type="molecule type" value="Genomic_DNA"/>
</dbReference>
<dbReference type="Proteomes" id="UP000295151">
    <property type="component" value="Unassembled WGS sequence"/>
</dbReference>
<evidence type="ECO:0000259" key="7">
    <source>
        <dbReference type="PROSITE" id="PS51352"/>
    </source>
</evidence>
<dbReference type="InterPro" id="IPR013766">
    <property type="entry name" value="Thioredoxin_domain"/>
</dbReference>
<sequence>MNHPRPPVRRYAVLAALVLLAVLAGCGDQQAAGPGAAGTSSARTVAGAQKLVSCPSTPSRPPVTNGLPDVSLPCLGNGPDVRLADLRGPLVINVWAQWCPPCRQESPYLAELQKKAGGKVKLIGIDYDDPRADEAVKFATAQKLDYPHLVDSDKQTRVPFKIGGPPLTAFVDAKGALVHIHYGAFKSQQELDQLVEEKLGVSW</sequence>
<dbReference type="CDD" id="cd02966">
    <property type="entry name" value="TlpA_like_family"/>
    <property type="match status" value="1"/>
</dbReference>
<dbReference type="RefSeq" id="WP_238158139.1">
    <property type="nucleotide sequence ID" value="NZ_SOCE01000001.1"/>
</dbReference>
<dbReference type="GO" id="GO:0016209">
    <property type="term" value="F:antioxidant activity"/>
    <property type="evidence" value="ECO:0007669"/>
    <property type="project" value="InterPro"/>
</dbReference>
<dbReference type="InterPro" id="IPR050553">
    <property type="entry name" value="Thioredoxin_ResA/DsbE_sf"/>
</dbReference>
<feature type="signal peptide" evidence="6">
    <location>
        <begin position="1"/>
        <end position="31"/>
    </location>
</feature>
<dbReference type="AlphaFoldDB" id="A0A4R7TBG3"/>
<dbReference type="PROSITE" id="PS51257">
    <property type="entry name" value="PROKAR_LIPOPROTEIN"/>
    <property type="match status" value="1"/>
</dbReference>
<feature type="chain" id="PRO_5020352671" evidence="6">
    <location>
        <begin position="32"/>
        <end position="203"/>
    </location>
</feature>
<organism evidence="8 9">
    <name type="scientific">Kribbella voronezhensis</name>
    <dbReference type="NCBI Taxonomy" id="2512212"/>
    <lineage>
        <taxon>Bacteria</taxon>
        <taxon>Bacillati</taxon>
        <taxon>Actinomycetota</taxon>
        <taxon>Actinomycetes</taxon>
        <taxon>Propionibacteriales</taxon>
        <taxon>Kribbellaceae</taxon>
        <taxon>Kribbella</taxon>
    </lineage>
</organism>